<evidence type="ECO:0000256" key="1">
    <source>
        <dbReference type="SAM" id="MobiDB-lite"/>
    </source>
</evidence>
<accession>A0AAV4RLL8</accession>
<name>A0AAV4RLL8_CAEEX</name>
<keyword evidence="3" id="KW-1185">Reference proteome</keyword>
<sequence>MALGLDRCLFKLFISEHTTAGNGQIALSRTPYHQGPGSQTVGGVIQYPSAVSRLLQHTIHIMPKSSICTLKGPKCSHPRATPRAESPTRKRHIPGSEDLLDSWLPLWTRPIPPRDKPPATIC</sequence>
<evidence type="ECO:0000313" key="2">
    <source>
        <dbReference type="EMBL" id="GIY22684.1"/>
    </source>
</evidence>
<comment type="caution">
    <text evidence="2">The sequence shown here is derived from an EMBL/GenBank/DDBJ whole genome shotgun (WGS) entry which is preliminary data.</text>
</comment>
<dbReference type="AlphaFoldDB" id="A0AAV4RLL8"/>
<feature type="region of interest" description="Disordered" evidence="1">
    <location>
        <begin position="72"/>
        <end position="96"/>
    </location>
</feature>
<reference evidence="2 3" key="1">
    <citation type="submission" date="2021-06" db="EMBL/GenBank/DDBJ databases">
        <title>Caerostris extrusa draft genome.</title>
        <authorList>
            <person name="Kono N."/>
            <person name="Arakawa K."/>
        </authorList>
    </citation>
    <scope>NUCLEOTIDE SEQUENCE [LARGE SCALE GENOMIC DNA]</scope>
</reference>
<evidence type="ECO:0000313" key="3">
    <source>
        <dbReference type="Proteomes" id="UP001054945"/>
    </source>
</evidence>
<gene>
    <name evidence="2" type="ORF">CEXT_573791</name>
</gene>
<dbReference type="EMBL" id="BPLR01008182">
    <property type="protein sequence ID" value="GIY22684.1"/>
    <property type="molecule type" value="Genomic_DNA"/>
</dbReference>
<proteinExistence type="predicted"/>
<protein>
    <submittedName>
        <fullName evidence="2">Uncharacterized protein</fullName>
    </submittedName>
</protein>
<organism evidence="2 3">
    <name type="scientific">Caerostris extrusa</name>
    <name type="common">Bark spider</name>
    <name type="synonym">Caerostris bankana</name>
    <dbReference type="NCBI Taxonomy" id="172846"/>
    <lineage>
        <taxon>Eukaryota</taxon>
        <taxon>Metazoa</taxon>
        <taxon>Ecdysozoa</taxon>
        <taxon>Arthropoda</taxon>
        <taxon>Chelicerata</taxon>
        <taxon>Arachnida</taxon>
        <taxon>Araneae</taxon>
        <taxon>Araneomorphae</taxon>
        <taxon>Entelegynae</taxon>
        <taxon>Araneoidea</taxon>
        <taxon>Araneidae</taxon>
        <taxon>Caerostris</taxon>
    </lineage>
</organism>
<dbReference type="Proteomes" id="UP001054945">
    <property type="component" value="Unassembled WGS sequence"/>
</dbReference>